<reference evidence="1 2" key="1">
    <citation type="journal article" date="2022" name="Plant J.">
        <title>Chromosome-level genome of Camellia lanceoleosa provides a valuable resource for understanding genome evolution and self-incompatibility.</title>
        <authorList>
            <person name="Gong W."/>
            <person name="Xiao S."/>
            <person name="Wang L."/>
            <person name="Liao Z."/>
            <person name="Chang Y."/>
            <person name="Mo W."/>
            <person name="Hu G."/>
            <person name="Li W."/>
            <person name="Zhao G."/>
            <person name="Zhu H."/>
            <person name="Hu X."/>
            <person name="Ji K."/>
            <person name="Xiang X."/>
            <person name="Song Q."/>
            <person name="Yuan D."/>
            <person name="Jin S."/>
            <person name="Zhang L."/>
        </authorList>
    </citation>
    <scope>NUCLEOTIDE SEQUENCE [LARGE SCALE GENOMIC DNA]</scope>
    <source>
        <strain evidence="1">SQ_2022a</strain>
    </source>
</reference>
<accession>A0ACC0H7T7</accession>
<gene>
    <name evidence="1" type="ORF">LOK49_LG07G01179</name>
</gene>
<evidence type="ECO:0000313" key="1">
    <source>
        <dbReference type="EMBL" id="KAI8009114.1"/>
    </source>
</evidence>
<proteinExistence type="predicted"/>
<evidence type="ECO:0000313" key="2">
    <source>
        <dbReference type="Proteomes" id="UP001060215"/>
    </source>
</evidence>
<sequence>MDLSDNYFTGPLPKTYFKNFNAMMNVKEANFGLQYIEKSIGSTYYYHDFLTVVIKGSTIEMVKVLTIFIAIDLSKKQF</sequence>
<keyword evidence="2" id="KW-1185">Reference proteome</keyword>
<dbReference type="Proteomes" id="UP001060215">
    <property type="component" value="Chromosome 7"/>
</dbReference>
<dbReference type="EMBL" id="CM045764">
    <property type="protein sequence ID" value="KAI8009114.1"/>
    <property type="molecule type" value="Genomic_DNA"/>
</dbReference>
<comment type="caution">
    <text evidence="1">The sequence shown here is derived from an EMBL/GenBank/DDBJ whole genome shotgun (WGS) entry which is preliminary data.</text>
</comment>
<protein>
    <submittedName>
        <fullName evidence="1">Receptor-like protein 7</fullName>
    </submittedName>
</protein>
<organism evidence="1 2">
    <name type="scientific">Camellia lanceoleosa</name>
    <dbReference type="NCBI Taxonomy" id="1840588"/>
    <lineage>
        <taxon>Eukaryota</taxon>
        <taxon>Viridiplantae</taxon>
        <taxon>Streptophyta</taxon>
        <taxon>Embryophyta</taxon>
        <taxon>Tracheophyta</taxon>
        <taxon>Spermatophyta</taxon>
        <taxon>Magnoliopsida</taxon>
        <taxon>eudicotyledons</taxon>
        <taxon>Gunneridae</taxon>
        <taxon>Pentapetalae</taxon>
        <taxon>asterids</taxon>
        <taxon>Ericales</taxon>
        <taxon>Theaceae</taxon>
        <taxon>Camellia</taxon>
    </lineage>
</organism>
<name>A0ACC0H7T7_9ERIC</name>